<dbReference type="GO" id="GO:0004519">
    <property type="term" value="F:endonuclease activity"/>
    <property type="evidence" value="ECO:0007669"/>
    <property type="project" value="UniProtKB-KW"/>
</dbReference>
<keyword evidence="6" id="KW-0229">DNA integration</keyword>
<dbReference type="PANTHER" id="PTHR42648">
    <property type="entry name" value="TRANSPOSASE, PUTATIVE-RELATED"/>
    <property type="match status" value="1"/>
</dbReference>
<sequence length="291" mass="33390">MDAELKYCVDQFDGTNFAVWERRIESTFAAKASDKFLTKQSAEPIAKGNSRRESSPTRIIHSDLCGPVEKTTFSGECYVLTFVDDFSRFCEVCLTKKKRDISVEIEKFLKVNDTIKRFRCHNAKEYASEELQKVARNAGVEIYLCPPYTPQYNGVAERKNRALLVIARAMLFDSKLPKSRWGYAIQAAAFLRNRNPCTSTKDCTPYELKYVYKGHDATSVRFQSNDSLLNNYENLNFLDGRYVAKENSFYLILNLLPIQPTGQEDRLPIDGHMLFRSNVTKQRLCTAVFLS</sequence>
<dbReference type="Gene3D" id="3.30.420.10">
    <property type="entry name" value="Ribonuclease H-like superfamily/Ribonuclease H"/>
    <property type="match status" value="1"/>
</dbReference>
<keyword evidence="4" id="KW-0378">Hydrolase</keyword>
<proteinExistence type="predicted"/>
<gene>
    <name evidence="11" type="primary">POLX_1717</name>
    <name evidence="11" type="ORF">AVEN_46235_1</name>
</gene>
<evidence type="ECO:0000256" key="8">
    <source>
        <dbReference type="ARBA" id="ARBA00022932"/>
    </source>
</evidence>
<comment type="caution">
    <text evidence="11">The sequence shown here is derived from an EMBL/GenBank/DDBJ whole genome shotgun (WGS) entry which is preliminary data.</text>
</comment>
<dbReference type="GO" id="GO:0016787">
    <property type="term" value="F:hydrolase activity"/>
    <property type="evidence" value="ECO:0007669"/>
    <property type="project" value="UniProtKB-KW"/>
</dbReference>
<accession>A0A4Y2M0I3</accession>
<keyword evidence="7" id="KW-0695">RNA-directed DNA polymerase</keyword>
<evidence type="ECO:0000256" key="3">
    <source>
        <dbReference type="ARBA" id="ARBA00022759"/>
    </source>
</evidence>
<reference evidence="11 12" key="1">
    <citation type="journal article" date="2019" name="Sci. Rep.">
        <title>Orb-weaving spider Araneus ventricosus genome elucidates the spidroin gene catalogue.</title>
        <authorList>
            <person name="Kono N."/>
            <person name="Nakamura H."/>
            <person name="Ohtoshi R."/>
            <person name="Moran D.A.P."/>
            <person name="Shinohara A."/>
            <person name="Yoshida Y."/>
            <person name="Fujiwara M."/>
            <person name="Mori M."/>
            <person name="Tomita M."/>
            <person name="Arakawa K."/>
        </authorList>
    </citation>
    <scope>NUCLEOTIDE SEQUENCE [LARGE SCALE GENOMIC DNA]</scope>
</reference>
<keyword evidence="9" id="KW-0233">DNA recombination</keyword>
<dbReference type="GO" id="GO:0015074">
    <property type="term" value="P:DNA integration"/>
    <property type="evidence" value="ECO:0007669"/>
    <property type="project" value="UniProtKB-KW"/>
</dbReference>
<dbReference type="GO" id="GO:0003964">
    <property type="term" value="F:RNA-directed DNA polymerase activity"/>
    <property type="evidence" value="ECO:0007669"/>
    <property type="project" value="UniProtKB-KW"/>
</dbReference>
<keyword evidence="8" id="KW-0548">Nucleotidyltransferase</keyword>
<dbReference type="InterPro" id="IPR039537">
    <property type="entry name" value="Retrotran_Ty1/copia-like"/>
</dbReference>
<feature type="domain" description="Integrase catalytic" evidence="10">
    <location>
        <begin position="52"/>
        <end position="213"/>
    </location>
</feature>
<keyword evidence="1" id="KW-0540">Nuclease</keyword>
<dbReference type="InterPro" id="IPR036397">
    <property type="entry name" value="RNaseH_sf"/>
</dbReference>
<dbReference type="OrthoDB" id="2663223at2759"/>
<dbReference type="PANTHER" id="PTHR42648:SF11">
    <property type="entry name" value="TRANSPOSON TY4-P GAG-POL POLYPROTEIN"/>
    <property type="match status" value="1"/>
</dbReference>
<evidence type="ECO:0000256" key="5">
    <source>
        <dbReference type="ARBA" id="ARBA00022842"/>
    </source>
</evidence>
<keyword evidence="8" id="KW-0239">DNA-directed DNA polymerase</keyword>
<evidence type="ECO:0000313" key="12">
    <source>
        <dbReference type="Proteomes" id="UP000499080"/>
    </source>
</evidence>
<evidence type="ECO:0000256" key="2">
    <source>
        <dbReference type="ARBA" id="ARBA00022723"/>
    </source>
</evidence>
<dbReference type="AlphaFoldDB" id="A0A4Y2M0I3"/>
<evidence type="ECO:0000259" key="10">
    <source>
        <dbReference type="PROSITE" id="PS50994"/>
    </source>
</evidence>
<evidence type="ECO:0000256" key="4">
    <source>
        <dbReference type="ARBA" id="ARBA00022801"/>
    </source>
</evidence>
<evidence type="ECO:0000256" key="9">
    <source>
        <dbReference type="ARBA" id="ARBA00023172"/>
    </source>
</evidence>
<dbReference type="InterPro" id="IPR001584">
    <property type="entry name" value="Integrase_cat-core"/>
</dbReference>
<dbReference type="GO" id="GO:0006310">
    <property type="term" value="P:DNA recombination"/>
    <property type="evidence" value="ECO:0007669"/>
    <property type="project" value="UniProtKB-KW"/>
</dbReference>
<name>A0A4Y2M0I3_ARAVE</name>
<protein>
    <submittedName>
        <fullName evidence="11">Retrovirus-related Pol polyprotein from transposon TNT 1-94</fullName>
    </submittedName>
</protein>
<keyword evidence="2" id="KW-0479">Metal-binding</keyword>
<organism evidence="11 12">
    <name type="scientific">Araneus ventricosus</name>
    <name type="common">Orbweaver spider</name>
    <name type="synonym">Epeira ventricosa</name>
    <dbReference type="NCBI Taxonomy" id="182803"/>
    <lineage>
        <taxon>Eukaryota</taxon>
        <taxon>Metazoa</taxon>
        <taxon>Ecdysozoa</taxon>
        <taxon>Arthropoda</taxon>
        <taxon>Chelicerata</taxon>
        <taxon>Arachnida</taxon>
        <taxon>Araneae</taxon>
        <taxon>Araneomorphae</taxon>
        <taxon>Entelegynae</taxon>
        <taxon>Araneoidea</taxon>
        <taxon>Araneidae</taxon>
        <taxon>Araneus</taxon>
    </lineage>
</organism>
<dbReference type="Proteomes" id="UP000499080">
    <property type="component" value="Unassembled WGS sequence"/>
</dbReference>
<evidence type="ECO:0000256" key="7">
    <source>
        <dbReference type="ARBA" id="ARBA00022918"/>
    </source>
</evidence>
<dbReference type="EMBL" id="BGPR01006585">
    <property type="protein sequence ID" value="GBN20242.1"/>
    <property type="molecule type" value="Genomic_DNA"/>
</dbReference>
<dbReference type="Pfam" id="PF00665">
    <property type="entry name" value="rve"/>
    <property type="match status" value="1"/>
</dbReference>
<evidence type="ECO:0000256" key="1">
    <source>
        <dbReference type="ARBA" id="ARBA00022722"/>
    </source>
</evidence>
<keyword evidence="8" id="KW-0808">Transferase</keyword>
<evidence type="ECO:0000256" key="6">
    <source>
        <dbReference type="ARBA" id="ARBA00022908"/>
    </source>
</evidence>
<dbReference type="GO" id="GO:0046872">
    <property type="term" value="F:metal ion binding"/>
    <property type="evidence" value="ECO:0007669"/>
    <property type="project" value="UniProtKB-KW"/>
</dbReference>
<dbReference type="InterPro" id="IPR012337">
    <property type="entry name" value="RNaseH-like_sf"/>
</dbReference>
<keyword evidence="3" id="KW-0255">Endonuclease</keyword>
<keyword evidence="12" id="KW-1185">Reference proteome</keyword>
<dbReference type="GO" id="GO:0003676">
    <property type="term" value="F:nucleic acid binding"/>
    <property type="evidence" value="ECO:0007669"/>
    <property type="project" value="InterPro"/>
</dbReference>
<keyword evidence="5" id="KW-0460">Magnesium</keyword>
<dbReference type="GO" id="GO:0003887">
    <property type="term" value="F:DNA-directed DNA polymerase activity"/>
    <property type="evidence" value="ECO:0007669"/>
    <property type="project" value="UniProtKB-KW"/>
</dbReference>
<dbReference type="PROSITE" id="PS50994">
    <property type="entry name" value="INTEGRASE"/>
    <property type="match status" value="1"/>
</dbReference>
<dbReference type="SUPFAM" id="SSF53098">
    <property type="entry name" value="Ribonuclease H-like"/>
    <property type="match status" value="1"/>
</dbReference>
<evidence type="ECO:0000313" key="11">
    <source>
        <dbReference type="EMBL" id="GBN20242.1"/>
    </source>
</evidence>